<evidence type="ECO:0000313" key="4">
    <source>
        <dbReference type="Proteomes" id="UP001151516"/>
    </source>
</evidence>
<evidence type="ECO:0000256" key="1">
    <source>
        <dbReference type="SAM" id="MobiDB-lite"/>
    </source>
</evidence>
<feature type="transmembrane region" description="Helical" evidence="2">
    <location>
        <begin position="21"/>
        <end position="40"/>
    </location>
</feature>
<name>A0A9W8L3Q4_9FUNG</name>
<dbReference type="PANTHER" id="PTHR37852:SF1">
    <property type="entry name" value="HIG1 DOMAIN-CONTAINING PROTEIN"/>
    <property type="match status" value="1"/>
</dbReference>
<reference evidence="3" key="1">
    <citation type="submission" date="2022-07" db="EMBL/GenBank/DDBJ databases">
        <title>Phylogenomic reconstructions and comparative analyses of Kickxellomycotina fungi.</title>
        <authorList>
            <person name="Reynolds N.K."/>
            <person name="Stajich J.E."/>
            <person name="Barry K."/>
            <person name="Grigoriev I.V."/>
            <person name="Crous P."/>
            <person name="Smith M.E."/>
        </authorList>
    </citation>
    <scope>NUCLEOTIDE SEQUENCE</scope>
    <source>
        <strain evidence="3">CBS 109367</strain>
    </source>
</reference>
<keyword evidence="2" id="KW-0472">Membrane</keyword>
<accession>A0A9W8L3Q4</accession>
<evidence type="ECO:0000256" key="2">
    <source>
        <dbReference type="SAM" id="Phobius"/>
    </source>
</evidence>
<keyword evidence="2" id="KW-0812">Transmembrane</keyword>
<proteinExistence type="predicted"/>
<feature type="compositionally biased region" description="Basic residues" evidence="1">
    <location>
        <begin position="92"/>
        <end position="103"/>
    </location>
</feature>
<dbReference type="Proteomes" id="UP001151516">
    <property type="component" value="Unassembled WGS sequence"/>
</dbReference>
<gene>
    <name evidence="3" type="ORF">IWW39_004070</name>
</gene>
<feature type="region of interest" description="Disordered" evidence="1">
    <location>
        <begin position="84"/>
        <end position="110"/>
    </location>
</feature>
<dbReference type="OrthoDB" id="5584028at2759"/>
<dbReference type="PANTHER" id="PTHR37852">
    <property type="entry name" value="YALI0B21208P"/>
    <property type="match status" value="1"/>
</dbReference>
<dbReference type="EMBL" id="JANBTX010000136">
    <property type="protein sequence ID" value="KAJ2685755.1"/>
    <property type="molecule type" value="Genomic_DNA"/>
</dbReference>
<evidence type="ECO:0000313" key="3">
    <source>
        <dbReference type="EMBL" id="KAJ2685755.1"/>
    </source>
</evidence>
<organism evidence="3 4">
    <name type="scientific">Coemansia spiralis</name>
    <dbReference type="NCBI Taxonomy" id="417178"/>
    <lineage>
        <taxon>Eukaryota</taxon>
        <taxon>Fungi</taxon>
        <taxon>Fungi incertae sedis</taxon>
        <taxon>Zoopagomycota</taxon>
        <taxon>Kickxellomycotina</taxon>
        <taxon>Kickxellomycetes</taxon>
        <taxon>Kickxellales</taxon>
        <taxon>Kickxellaceae</taxon>
        <taxon>Coemansia</taxon>
    </lineage>
</organism>
<comment type="caution">
    <text evidence="3">The sequence shown here is derived from an EMBL/GenBank/DDBJ whole genome shotgun (WGS) entry which is preliminary data.</text>
</comment>
<keyword evidence="2" id="KW-1133">Transmembrane helix</keyword>
<keyword evidence="4" id="KW-1185">Reference proteome</keyword>
<dbReference type="AlphaFoldDB" id="A0A9W8L3Q4"/>
<sequence length="110" mass="12199">MSLSANHTDPLQRLRMRTTDRLAVVTVMGGGVGAVCGGFLGGQLSGRQYLAERAHRLPTTVQGWFFYQKWKNYRVILGAMRGATKPGPSSKLRSRRTSHRHGRIAYNQAA</sequence>
<protein>
    <submittedName>
        <fullName evidence="3">Uncharacterized protein</fullName>
    </submittedName>
</protein>